<dbReference type="EMBL" id="JAUCMV010000003">
    <property type="protein sequence ID" value="KAK0408631.1"/>
    <property type="molecule type" value="Genomic_DNA"/>
</dbReference>
<organism evidence="2 3">
    <name type="scientific">Steinernema hermaphroditum</name>
    <dbReference type="NCBI Taxonomy" id="289476"/>
    <lineage>
        <taxon>Eukaryota</taxon>
        <taxon>Metazoa</taxon>
        <taxon>Ecdysozoa</taxon>
        <taxon>Nematoda</taxon>
        <taxon>Chromadorea</taxon>
        <taxon>Rhabditida</taxon>
        <taxon>Tylenchina</taxon>
        <taxon>Panagrolaimomorpha</taxon>
        <taxon>Strongyloidoidea</taxon>
        <taxon>Steinernematidae</taxon>
        <taxon>Steinernema</taxon>
    </lineage>
</organism>
<proteinExistence type="predicted"/>
<dbReference type="Proteomes" id="UP001175271">
    <property type="component" value="Unassembled WGS sequence"/>
</dbReference>
<comment type="caution">
    <text evidence="2">The sequence shown here is derived from an EMBL/GenBank/DDBJ whole genome shotgun (WGS) entry which is preliminary data.</text>
</comment>
<protein>
    <submittedName>
        <fullName evidence="2">Uncharacterized protein</fullName>
    </submittedName>
</protein>
<dbReference type="AlphaFoldDB" id="A0AA39LSM3"/>
<keyword evidence="3" id="KW-1185">Reference proteome</keyword>
<evidence type="ECO:0000256" key="1">
    <source>
        <dbReference type="SAM" id="MobiDB-lite"/>
    </source>
</evidence>
<reference evidence="2" key="1">
    <citation type="submission" date="2023-06" db="EMBL/GenBank/DDBJ databases">
        <title>Genomic analysis of the entomopathogenic nematode Steinernema hermaphroditum.</title>
        <authorList>
            <person name="Schwarz E.M."/>
            <person name="Heppert J.K."/>
            <person name="Baniya A."/>
            <person name="Schwartz H.T."/>
            <person name="Tan C.-H."/>
            <person name="Antoshechkin I."/>
            <person name="Sternberg P.W."/>
            <person name="Goodrich-Blair H."/>
            <person name="Dillman A.R."/>
        </authorList>
    </citation>
    <scope>NUCLEOTIDE SEQUENCE</scope>
    <source>
        <strain evidence="2">PS9179</strain>
        <tissue evidence="2">Whole animal</tissue>
    </source>
</reference>
<evidence type="ECO:0000313" key="2">
    <source>
        <dbReference type="EMBL" id="KAK0408631.1"/>
    </source>
</evidence>
<feature type="compositionally biased region" description="Basic and acidic residues" evidence="1">
    <location>
        <begin position="39"/>
        <end position="67"/>
    </location>
</feature>
<feature type="compositionally biased region" description="Polar residues" evidence="1">
    <location>
        <begin position="83"/>
        <end position="121"/>
    </location>
</feature>
<name>A0AA39LSM3_9BILA</name>
<sequence>MDNNESLITSLLETVKRQSESIEQLKARVTALERSSIQNEKRWKQKEEIKDQPLETREKNKVLKKNAEVQVNLQHRSADQDSQESTNGLTKRVNSQHPTRSRQVIDSGRKQTSSPRVNEGEQSSDTEDAGPQITGQDMKSLTTAFKMTSSNNHLTQPHIVPGNEFAYLSNDIIHDLLNLEFLSGAITQETSSNLLAIGGSWSEVFRSMGTCSVNFDHDGQRIVYQEADGTKNVLDANCAPVIRRTVLECSDVDELQQTVELVPNMVEYIRLTGPGCIDFLLNLPLNRFSRIEVDFQEYGFTLEDHEKKLAEDAILKQLKSRQLRSFVMKFEFSKDRQKEFDDAFYSFVKKPNFEELTSDHNVFDYRVIDAAMEEWKRKEIFSGHVQRIKLTTPLIHGTDEWHMKKRSDESDRWNTYVGLIHYHPSDPQRKSINSMHFENEGGNVTVHHDLEFTFTGPS</sequence>
<accession>A0AA39LSM3</accession>
<evidence type="ECO:0000313" key="3">
    <source>
        <dbReference type="Proteomes" id="UP001175271"/>
    </source>
</evidence>
<feature type="region of interest" description="Disordered" evidence="1">
    <location>
        <begin position="33"/>
        <end position="135"/>
    </location>
</feature>
<gene>
    <name evidence="2" type="ORF">QR680_004067</name>
</gene>